<keyword evidence="3" id="KW-1185">Reference proteome</keyword>
<dbReference type="EMBL" id="BMAT01010356">
    <property type="protein sequence ID" value="GFS25022.1"/>
    <property type="molecule type" value="Genomic_DNA"/>
</dbReference>
<sequence>MRHMDMAGVETRERCSSCAFLSAGLSMLRELFDVDETDECDGDVIVGEEDEGEDDEVEEHGDKGNGDMAEESTDVIGAPSSRKKLDDHGVEVLKRDPHRIRKSTKVRKSRVRVRRELRTAGRLCRCSDPGNWGPIFLLF</sequence>
<name>A0AAV4JQH4_9GAST</name>
<evidence type="ECO:0000256" key="1">
    <source>
        <dbReference type="SAM" id="MobiDB-lite"/>
    </source>
</evidence>
<feature type="compositionally biased region" description="Acidic residues" evidence="1">
    <location>
        <begin position="45"/>
        <end position="59"/>
    </location>
</feature>
<evidence type="ECO:0000313" key="2">
    <source>
        <dbReference type="EMBL" id="GFS25022.1"/>
    </source>
</evidence>
<reference evidence="2 3" key="1">
    <citation type="journal article" date="2021" name="Elife">
        <title>Chloroplast acquisition without the gene transfer in kleptoplastic sea slugs, Plakobranchus ocellatus.</title>
        <authorList>
            <person name="Maeda T."/>
            <person name="Takahashi S."/>
            <person name="Yoshida T."/>
            <person name="Shimamura S."/>
            <person name="Takaki Y."/>
            <person name="Nagai Y."/>
            <person name="Toyoda A."/>
            <person name="Suzuki Y."/>
            <person name="Arimoto A."/>
            <person name="Ishii H."/>
            <person name="Satoh N."/>
            <person name="Nishiyama T."/>
            <person name="Hasebe M."/>
            <person name="Maruyama T."/>
            <person name="Minagawa J."/>
            <person name="Obokata J."/>
            <person name="Shigenobu S."/>
        </authorList>
    </citation>
    <scope>NUCLEOTIDE SEQUENCE [LARGE SCALE GENOMIC DNA]</scope>
</reference>
<organism evidence="2 3">
    <name type="scientific">Elysia marginata</name>
    <dbReference type="NCBI Taxonomy" id="1093978"/>
    <lineage>
        <taxon>Eukaryota</taxon>
        <taxon>Metazoa</taxon>
        <taxon>Spiralia</taxon>
        <taxon>Lophotrochozoa</taxon>
        <taxon>Mollusca</taxon>
        <taxon>Gastropoda</taxon>
        <taxon>Heterobranchia</taxon>
        <taxon>Euthyneura</taxon>
        <taxon>Panpulmonata</taxon>
        <taxon>Sacoglossa</taxon>
        <taxon>Placobranchoidea</taxon>
        <taxon>Plakobranchidae</taxon>
        <taxon>Elysia</taxon>
    </lineage>
</organism>
<evidence type="ECO:0000313" key="3">
    <source>
        <dbReference type="Proteomes" id="UP000762676"/>
    </source>
</evidence>
<comment type="caution">
    <text evidence="2">The sequence shown here is derived from an EMBL/GenBank/DDBJ whole genome shotgun (WGS) entry which is preliminary data.</text>
</comment>
<gene>
    <name evidence="2" type="ORF">ElyMa_005172400</name>
</gene>
<protein>
    <submittedName>
        <fullName evidence="2">Uncharacterized protein</fullName>
    </submittedName>
</protein>
<dbReference type="Proteomes" id="UP000762676">
    <property type="component" value="Unassembled WGS sequence"/>
</dbReference>
<proteinExistence type="predicted"/>
<accession>A0AAV4JQH4</accession>
<dbReference type="AlphaFoldDB" id="A0AAV4JQH4"/>
<feature type="region of interest" description="Disordered" evidence="1">
    <location>
        <begin position="45"/>
        <end position="87"/>
    </location>
</feature>